<evidence type="ECO:0000256" key="5">
    <source>
        <dbReference type="SAM" id="Phobius"/>
    </source>
</evidence>
<dbReference type="EMBL" id="HACA01000108">
    <property type="protein sequence ID" value="CDW17469.1"/>
    <property type="molecule type" value="Transcribed_RNA"/>
</dbReference>
<dbReference type="InterPro" id="IPR023395">
    <property type="entry name" value="MCP_dom_sf"/>
</dbReference>
<dbReference type="PANTHER" id="PTHR47567:SF1">
    <property type="entry name" value="NAD-DEPENDENT EPIMERASE_DEHYDRATASE DOMAIN-CONTAINING PROTEIN"/>
    <property type="match status" value="1"/>
</dbReference>
<dbReference type="PANTHER" id="PTHR47567">
    <property type="entry name" value="MITOCHONDRIAL SUBSTRATE/SOLUTE CARRIER"/>
    <property type="match status" value="1"/>
</dbReference>
<proteinExistence type="inferred from homology"/>
<evidence type="ECO:0000256" key="3">
    <source>
        <dbReference type="ARBA" id="ARBA00022692"/>
    </source>
</evidence>
<dbReference type="Gene3D" id="1.50.40.10">
    <property type="entry name" value="Mitochondrial carrier domain"/>
    <property type="match status" value="1"/>
</dbReference>
<dbReference type="GO" id="GO:0016020">
    <property type="term" value="C:membrane"/>
    <property type="evidence" value="ECO:0007669"/>
    <property type="project" value="UniProtKB-SubCell"/>
</dbReference>
<dbReference type="OrthoDB" id="409948at2759"/>
<evidence type="ECO:0000313" key="6">
    <source>
        <dbReference type="EMBL" id="CDW17468.1"/>
    </source>
</evidence>
<feature type="transmembrane region" description="Helical" evidence="5">
    <location>
        <begin position="158"/>
        <end position="179"/>
    </location>
</feature>
<accession>A0A0K2SV24</accession>
<comment type="subcellular location">
    <subcellularLocation>
        <location evidence="1">Membrane</location>
        <topology evidence="1">Multi-pass membrane protein</topology>
    </subcellularLocation>
</comment>
<keyword evidence="5" id="KW-1133">Transmembrane helix</keyword>
<dbReference type="SUPFAM" id="SSF103506">
    <property type="entry name" value="Mitochondrial carrier"/>
    <property type="match status" value="1"/>
</dbReference>
<protein>
    <submittedName>
        <fullName evidence="6">Uncharacterized protein</fullName>
    </submittedName>
</protein>
<dbReference type="InterPro" id="IPR018108">
    <property type="entry name" value="MCP_transmembrane"/>
</dbReference>
<evidence type="ECO:0000256" key="1">
    <source>
        <dbReference type="ARBA" id="ARBA00004141"/>
    </source>
</evidence>
<dbReference type="AlphaFoldDB" id="A0A0K2SV24"/>
<name>A0A0K2SV24_LEPSM</name>
<reference evidence="6" key="1">
    <citation type="submission" date="2014-05" db="EMBL/GenBank/DDBJ databases">
        <authorList>
            <person name="Chronopoulou M."/>
        </authorList>
    </citation>
    <scope>NUCLEOTIDE SEQUENCE</scope>
    <source>
        <tissue evidence="6">Whole organism</tissue>
    </source>
</reference>
<evidence type="ECO:0000256" key="2">
    <source>
        <dbReference type="ARBA" id="ARBA00006375"/>
    </source>
</evidence>
<organism evidence="6">
    <name type="scientific">Lepeophtheirus salmonis</name>
    <name type="common">Salmon louse</name>
    <name type="synonym">Caligus salmonis</name>
    <dbReference type="NCBI Taxonomy" id="72036"/>
    <lineage>
        <taxon>Eukaryota</taxon>
        <taxon>Metazoa</taxon>
        <taxon>Ecdysozoa</taxon>
        <taxon>Arthropoda</taxon>
        <taxon>Crustacea</taxon>
        <taxon>Multicrustacea</taxon>
        <taxon>Hexanauplia</taxon>
        <taxon>Copepoda</taxon>
        <taxon>Siphonostomatoida</taxon>
        <taxon>Caligidae</taxon>
        <taxon>Lepeophtheirus</taxon>
    </lineage>
</organism>
<keyword evidence="4 5" id="KW-0472">Membrane</keyword>
<evidence type="ECO:0000256" key="4">
    <source>
        <dbReference type="ARBA" id="ARBA00023136"/>
    </source>
</evidence>
<comment type="similarity">
    <text evidence="2">Belongs to the mitochondrial carrier (TC 2.A.29) family.</text>
</comment>
<dbReference type="EMBL" id="HACA01000107">
    <property type="protein sequence ID" value="CDW17468.1"/>
    <property type="molecule type" value="Transcribed_RNA"/>
</dbReference>
<sequence length="221" mass="24390">MSSEKLSLSQKSSILHNAALKALNGGTSGAMAMGIQVTTLMWMRTTMNYQYRYGTTTSIALKALYADGGIRRFYRGFLPALFQGPLSRFGDTAANVGILALLEPYDVPVFLKTAAASVSAGLWRIAIMPIDTTKTTLQVEGVTALPQLKDKIKVRGPLVLYHGSLAAASATMAGHFPWFLPIIIFKKLFLNMMKHIRNLLAMLLLDLFLQLFLIPYQILFE</sequence>
<keyword evidence="3 5" id="KW-0812">Transmembrane</keyword>
<dbReference type="Pfam" id="PF00153">
    <property type="entry name" value="Mito_carr"/>
    <property type="match status" value="1"/>
</dbReference>
<feature type="transmembrane region" description="Helical" evidence="5">
    <location>
        <begin position="199"/>
        <end position="219"/>
    </location>
</feature>